<comment type="similarity">
    <text evidence="1 6">Belongs to the glycosyl hydrolase 31 family.</text>
</comment>
<organism evidence="10 11">
    <name type="scientific">Demequina mangrovi</name>
    <dbReference type="NCBI Taxonomy" id="1043493"/>
    <lineage>
        <taxon>Bacteria</taxon>
        <taxon>Bacillati</taxon>
        <taxon>Actinomycetota</taxon>
        <taxon>Actinomycetes</taxon>
        <taxon>Micrococcales</taxon>
        <taxon>Demequinaceae</taxon>
        <taxon>Demequina</taxon>
    </lineage>
</organism>
<dbReference type="FunFam" id="3.20.20.80:FF:000053">
    <property type="entry name" value="Alpha-xylosidase YicI"/>
    <property type="match status" value="1"/>
</dbReference>
<dbReference type="eggNOG" id="COG1501">
    <property type="taxonomic scope" value="Bacteria"/>
</dbReference>
<dbReference type="InterPro" id="IPR000322">
    <property type="entry name" value="Glyco_hydro_31_TIM"/>
</dbReference>
<evidence type="ECO:0000256" key="1">
    <source>
        <dbReference type="ARBA" id="ARBA00007806"/>
    </source>
</evidence>
<dbReference type="CDD" id="cd06593">
    <property type="entry name" value="GH31_xylosidase_YicI"/>
    <property type="match status" value="1"/>
</dbReference>
<dbReference type="Gene3D" id="3.20.20.80">
    <property type="entry name" value="Glycosidases"/>
    <property type="match status" value="1"/>
</dbReference>
<dbReference type="PANTHER" id="PTHR43053:SF4">
    <property type="entry name" value="MYOGENESIS-REGULATING GLYCOSIDASE"/>
    <property type="match status" value="1"/>
</dbReference>
<accession>A0A1H6W252</accession>
<dbReference type="Gene3D" id="2.60.40.1760">
    <property type="entry name" value="glycosyl hydrolase (family 31)"/>
    <property type="match status" value="1"/>
</dbReference>
<comment type="catalytic activity">
    <reaction evidence="4">
        <text>Hydrolysis of terminal, non-reducing alpha-D-xylose residues with release of alpha-D-xylose.</text>
        <dbReference type="EC" id="3.2.1.177"/>
    </reaction>
</comment>
<evidence type="ECO:0000256" key="2">
    <source>
        <dbReference type="ARBA" id="ARBA00022801"/>
    </source>
</evidence>
<dbReference type="InterPro" id="IPR017853">
    <property type="entry name" value="GH"/>
</dbReference>
<dbReference type="STRING" id="1043493.SAMN05421637_0808"/>
<keyword evidence="11" id="KW-1185">Reference proteome</keyword>
<sequence length="762" mass="85012">MKFTEGYWRVRDGFTALHPREIHEARVREDGRSLVVHAPSMRVEHRGLTLSNPEFTFTVRAPMDDVIAVTVEHFTGARRRGPDFEVSEPGATRVSVDAAGDAPLLRSGGLEMVFDRASAEFAFRTADGRELTRSGFKAVGRLTGPDGAAYMHQQLSLGIGETVYGLGERFGPVAKNGQAVDMWNDDSGTSSDRSYKNVPFWWTNEGYGVFVAHPEDVSFEVGSEKVGRMQFSTRGERLTYYVILGPTPKEVLTRYTALTGRPPRVPAWSYGLWLTTSFLTDYDEETVAGFIDGMAERDIPLSVFHYDCFWMREFQWCDFEWDTRHFPHPEARLSDHHADGVKVCVWINPYIGARSPLFAEGMENGYLLRLPDGGVYQTDFWQSGMGLVDFTNPEARAWYTAYLERLLDQGVDCFKTDFGESVPTDVVYHDGSDPMRMHNYYTYLYNRTVFELLERKRGHGEAVLFARSATAGGQSFPAHWGGDCESTYDAMAETLRGGLSLASSGFGYWAHDIGGFEGTPDPDLYKRWVAFGLLSSHSRLHGSSSVRVPWAFDEEAVEVLRDFTRLKLSLLPTLATVAEDTVARGVPMMRHPVLEFPDDPGVLHLDRQYMLGPDLMIAPVLRADGRVDYYLPEGRWRNLLTGDEVDGGRWVREHHTPRTLPLMVREGAVLALQDGRTDTEGSLLEGLRLLVHPTAEPCTRTVTLRSGFGEDAQEVDVTVEIGPDEVRATATDLPAGWVLEVAGVRADAVDGCAAVNLAGRGR</sequence>
<evidence type="ECO:0000313" key="10">
    <source>
        <dbReference type="EMBL" id="SEJ11018.1"/>
    </source>
</evidence>
<dbReference type="RefSeq" id="WP_042213406.1">
    <property type="nucleotide sequence ID" value="NZ_BBLU01000003.1"/>
</dbReference>
<dbReference type="InterPro" id="IPR048395">
    <property type="entry name" value="Glyco_hydro_31_C"/>
</dbReference>
<dbReference type="SUPFAM" id="SSF51445">
    <property type="entry name" value="(Trans)glycosidases"/>
    <property type="match status" value="1"/>
</dbReference>
<evidence type="ECO:0000256" key="4">
    <source>
        <dbReference type="ARBA" id="ARBA00052064"/>
    </source>
</evidence>
<evidence type="ECO:0000313" key="11">
    <source>
        <dbReference type="Proteomes" id="UP000183315"/>
    </source>
</evidence>
<evidence type="ECO:0000259" key="9">
    <source>
        <dbReference type="Pfam" id="PF21365"/>
    </source>
</evidence>
<dbReference type="GO" id="GO:0061634">
    <property type="term" value="F:alpha-D-xyloside xylohydrolase"/>
    <property type="evidence" value="ECO:0007669"/>
    <property type="project" value="UniProtKB-EC"/>
</dbReference>
<dbReference type="Pfam" id="PF13802">
    <property type="entry name" value="Gal_mutarotas_2"/>
    <property type="match status" value="1"/>
</dbReference>
<protein>
    <recommendedName>
        <fullName evidence="5">alpha-D-xyloside xylohydrolase</fullName>
        <ecNumber evidence="5">3.2.1.177</ecNumber>
    </recommendedName>
</protein>
<dbReference type="SUPFAM" id="SSF51011">
    <property type="entry name" value="Glycosyl hydrolase domain"/>
    <property type="match status" value="1"/>
</dbReference>
<reference evidence="11" key="1">
    <citation type="submission" date="2016-10" db="EMBL/GenBank/DDBJ databases">
        <authorList>
            <person name="Varghese N."/>
        </authorList>
    </citation>
    <scope>NUCLEOTIDE SEQUENCE [LARGE SCALE GENOMIC DNA]</scope>
    <source>
        <strain evidence="11">DSM 24868</strain>
    </source>
</reference>
<dbReference type="NCBIfam" id="NF007940">
    <property type="entry name" value="PRK10658.1"/>
    <property type="match status" value="1"/>
</dbReference>
<name>A0A1H6W252_9MICO</name>
<evidence type="ECO:0000259" key="7">
    <source>
        <dbReference type="Pfam" id="PF01055"/>
    </source>
</evidence>
<dbReference type="GO" id="GO:0030246">
    <property type="term" value="F:carbohydrate binding"/>
    <property type="evidence" value="ECO:0007669"/>
    <property type="project" value="InterPro"/>
</dbReference>
<dbReference type="AlphaFoldDB" id="A0A1H6W252"/>
<dbReference type="InterPro" id="IPR025887">
    <property type="entry name" value="Glyco_hydro_31_N_dom"/>
</dbReference>
<evidence type="ECO:0000256" key="3">
    <source>
        <dbReference type="ARBA" id="ARBA00023295"/>
    </source>
</evidence>
<dbReference type="GO" id="GO:0005975">
    <property type="term" value="P:carbohydrate metabolic process"/>
    <property type="evidence" value="ECO:0007669"/>
    <property type="project" value="InterPro"/>
</dbReference>
<keyword evidence="2 6" id="KW-0378">Hydrolase</keyword>
<dbReference type="SUPFAM" id="SSF74650">
    <property type="entry name" value="Galactose mutarotase-like"/>
    <property type="match status" value="1"/>
</dbReference>
<dbReference type="EMBL" id="FNZI01000002">
    <property type="protein sequence ID" value="SEJ11018.1"/>
    <property type="molecule type" value="Genomic_DNA"/>
</dbReference>
<dbReference type="CDD" id="cd14752">
    <property type="entry name" value="GH31_N"/>
    <property type="match status" value="1"/>
</dbReference>
<proteinExistence type="inferred from homology"/>
<dbReference type="InterPro" id="IPR050985">
    <property type="entry name" value="Alpha-glycosidase_related"/>
</dbReference>
<dbReference type="PANTHER" id="PTHR43053">
    <property type="entry name" value="GLYCOSIDASE FAMILY 31"/>
    <property type="match status" value="1"/>
</dbReference>
<gene>
    <name evidence="10" type="ORF">SAMN05421637_0808</name>
</gene>
<evidence type="ECO:0000256" key="5">
    <source>
        <dbReference type="ARBA" id="ARBA00066962"/>
    </source>
</evidence>
<evidence type="ECO:0000256" key="6">
    <source>
        <dbReference type="RuleBase" id="RU361185"/>
    </source>
</evidence>
<feature type="domain" description="Glycoside hydrolase family 31 TIM barrel" evidence="7">
    <location>
        <begin position="262"/>
        <end position="576"/>
    </location>
</feature>
<evidence type="ECO:0000259" key="8">
    <source>
        <dbReference type="Pfam" id="PF13802"/>
    </source>
</evidence>
<keyword evidence="3 6" id="KW-0326">Glycosidase</keyword>
<feature type="domain" description="Glycosyl hydrolase family 31 C-terminal" evidence="9">
    <location>
        <begin position="585"/>
        <end position="670"/>
    </location>
</feature>
<dbReference type="Gene3D" id="2.60.40.1180">
    <property type="entry name" value="Golgi alpha-mannosidase II"/>
    <property type="match status" value="1"/>
</dbReference>
<dbReference type="Pfam" id="PF01055">
    <property type="entry name" value="Glyco_hydro_31_2nd"/>
    <property type="match status" value="1"/>
</dbReference>
<dbReference type="OrthoDB" id="176168at2"/>
<dbReference type="Pfam" id="PF21365">
    <property type="entry name" value="Glyco_hydro_31_3rd"/>
    <property type="match status" value="1"/>
</dbReference>
<dbReference type="EC" id="3.2.1.177" evidence="5"/>
<dbReference type="InterPro" id="IPR011013">
    <property type="entry name" value="Gal_mutarotase_sf_dom"/>
</dbReference>
<dbReference type="InterPro" id="IPR013780">
    <property type="entry name" value="Glyco_hydro_b"/>
</dbReference>
<dbReference type="Proteomes" id="UP000183315">
    <property type="component" value="Unassembled WGS sequence"/>
</dbReference>
<feature type="domain" description="Glycoside hydrolase family 31 N-terminal" evidence="8">
    <location>
        <begin position="56"/>
        <end position="220"/>
    </location>
</feature>